<dbReference type="SUPFAM" id="SSF53335">
    <property type="entry name" value="S-adenosyl-L-methionine-dependent methyltransferases"/>
    <property type="match status" value="1"/>
</dbReference>
<dbReference type="Pfam" id="PF01209">
    <property type="entry name" value="Ubie_methyltran"/>
    <property type="match status" value="1"/>
</dbReference>
<dbReference type="CDD" id="cd02440">
    <property type="entry name" value="AdoMet_MTases"/>
    <property type="match status" value="1"/>
</dbReference>
<dbReference type="EC" id="2.1.1.163" evidence="1"/>
<dbReference type="PANTHER" id="PTHR47473:SF1">
    <property type="entry name" value="METHYLTRANSFERASE DOMAIN-CONTAINING PROTEIN"/>
    <property type="match status" value="1"/>
</dbReference>
<comment type="caution">
    <text evidence="1">The sequence shown here is derived from an EMBL/GenBank/DDBJ whole genome shotgun (WGS) entry which is preliminary data.</text>
</comment>
<name>A0A5C6C4R3_9BACT</name>
<dbReference type="EMBL" id="SJPU01000001">
    <property type="protein sequence ID" value="TWU18324.1"/>
    <property type="molecule type" value="Genomic_DNA"/>
</dbReference>
<sequence length="288" mass="32864">MSITSPRIKLSEDLKVLWHLLLRPVRGHTHAERLESFYRGQADSYDSFRSRLLHGRERLIGSLEFPDDGVWVDMGAGTGENVVFAGDSVSRLRAIHLVDLAPSLLEVAQRRMQERAITQARVHLCDATQFELPPASVDVITFSYSLTMIPDWFEAILVAQRLLKPGGTIAVVDFTVSRKFASAPQRQHHWCQRTFWTHWFAFDNVFLTPDHLAMLTRLFQTERLEQSSGRVPYLPLLRAPFYLFAGRKSRQRCDPSSSENHVFSRDSTYEFASQSSGDCQLRPGRGTV</sequence>
<keyword evidence="2" id="KW-1185">Reference proteome</keyword>
<dbReference type="PANTHER" id="PTHR47473">
    <property type="entry name" value="BTA1P"/>
    <property type="match status" value="1"/>
</dbReference>
<dbReference type="AlphaFoldDB" id="A0A5C6C4R3"/>
<dbReference type="Proteomes" id="UP000319908">
    <property type="component" value="Unassembled WGS sequence"/>
</dbReference>
<keyword evidence="1" id="KW-0489">Methyltransferase</keyword>
<organism evidence="1 2">
    <name type="scientific">Allorhodopirellula heiligendammensis</name>
    <dbReference type="NCBI Taxonomy" id="2714739"/>
    <lineage>
        <taxon>Bacteria</taxon>
        <taxon>Pseudomonadati</taxon>
        <taxon>Planctomycetota</taxon>
        <taxon>Planctomycetia</taxon>
        <taxon>Pirellulales</taxon>
        <taxon>Pirellulaceae</taxon>
        <taxon>Allorhodopirellula</taxon>
    </lineage>
</organism>
<gene>
    <name evidence="1" type="primary">ubiE_1</name>
    <name evidence="1" type="ORF">Poly21_04860</name>
</gene>
<evidence type="ECO:0000313" key="1">
    <source>
        <dbReference type="EMBL" id="TWU18324.1"/>
    </source>
</evidence>
<dbReference type="GO" id="GO:0043770">
    <property type="term" value="F:demethylmenaquinone methyltransferase activity"/>
    <property type="evidence" value="ECO:0007669"/>
    <property type="project" value="UniProtKB-EC"/>
</dbReference>
<dbReference type="RefSeq" id="WP_302117289.1">
    <property type="nucleotide sequence ID" value="NZ_SJPU01000001.1"/>
</dbReference>
<evidence type="ECO:0000313" key="2">
    <source>
        <dbReference type="Proteomes" id="UP000319908"/>
    </source>
</evidence>
<keyword evidence="1" id="KW-0830">Ubiquinone</keyword>
<reference evidence="1 2" key="1">
    <citation type="journal article" date="2020" name="Antonie Van Leeuwenhoek">
        <title>Rhodopirellula heiligendammensis sp. nov., Rhodopirellula pilleata sp. nov., and Rhodopirellula solitaria sp. nov. isolated from natural or artificial marine surfaces in Northern Germany and California, USA, and emended description of the genus Rhodopirellula.</title>
        <authorList>
            <person name="Kallscheuer N."/>
            <person name="Wiegand S."/>
            <person name="Jogler M."/>
            <person name="Boedeker C."/>
            <person name="Peeters S.H."/>
            <person name="Rast P."/>
            <person name="Heuer A."/>
            <person name="Jetten M.S.M."/>
            <person name="Rohde M."/>
            <person name="Jogler C."/>
        </authorList>
    </citation>
    <scope>NUCLEOTIDE SEQUENCE [LARGE SCALE GENOMIC DNA]</scope>
    <source>
        <strain evidence="1 2">Poly21</strain>
    </source>
</reference>
<dbReference type="Gene3D" id="3.40.50.150">
    <property type="entry name" value="Vaccinia Virus protein VP39"/>
    <property type="match status" value="1"/>
</dbReference>
<accession>A0A5C6C4R3</accession>
<dbReference type="InterPro" id="IPR029063">
    <property type="entry name" value="SAM-dependent_MTases_sf"/>
</dbReference>
<proteinExistence type="predicted"/>
<protein>
    <submittedName>
        <fullName evidence="1">Ubiquinone/menaquinone biosynthesis C-methyltransferase UbiE</fullName>
        <ecNumber evidence="1">2.1.1.163</ecNumber>
    </submittedName>
</protein>
<keyword evidence="1" id="KW-0808">Transferase</keyword>
<dbReference type="GO" id="GO:0032259">
    <property type="term" value="P:methylation"/>
    <property type="evidence" value="ECO:0007669"/>
    <property type="project" value="UniProtKB-KW"/>
</dbReference>